<sequence>MNDWFIDATKDKVYVVEKASQNEGVGEHKYRA</sequence>
<protein>
    <submittedName>
        <fullName evidence="2">Zinc metalloprotease ZmpB, truncated</fullName>
    </submittedName>
</protein>
<dbReference type="EMBL" id="LR822027">
    <property type="protein sequence ID" value="CAD0152771.1"/>
    <property type="molecule type" value="Genomic_DNA"/>
</dbReference>
<gene>
    <name evidence="1" type="ORF">STHERMO_1474</name>
    <name evidence="2" type="ORF">STHERMO_1490</name>
    <name evidence="3" type="ORF">STHERMO_1494</name>
</gene>
<dbReference type="GO" id="GO:0006508">
    <property type="term" value="P:proteolysis"/>
    <property type="evidence" value="ECO:0007669"/>
    <property type="project" value="UniProtKB-KW"/>
</dbReference>
<keyword evidence="2" id="KW-0645">Protease</keyword>
<evidence type="ECO:0000313" key="3">
    <source>
        <dbReference type="EMBL" id="CAD0156503.1"/>
    </source>
</evidence>
<dbReference type="GO" id="GO:0008237">
    <property type="term" value="F:metallopeptidase activity"/>
    <property type="evidence" value="ECO:0007669"/>
    <property type="project" value="UniProtKB-KW"/>
</dbReference>
<dbReference type="AlphaFoldDB" id="A0A7U7C8V4"/>
<dbReference type="EMBL" id="LR822017">
    <property type="protein sequence ID" value="CAD0138457.1"/>
    <property type="molecule type" value="Genomic_DNA"/>
</dbReference>
<keyword evidence="2" id="KW-0482">Metalloprotease</keyword>
<dbReference type="Proteomes" id="UP000509120">
    <property type="component" value="Chromosome"/>
</dbReference>
<proteinExistence type="predicted"/>
<organism evidence="2 5">
    <name type="scientific">Streptococcus thermophilus</name>
    <dbReference type="NCBI Taxonomy" id="1308"/>
    <lineage>
        <taxon>Bacteria</taxon>
        <taxon>Bacillati</taxon>
        <taxon>Bacillota</taxon>
        <taxon>Bacilli</taxon>
        <taxon>Lactobacillales</taxon>
        <taxon>Streptococcaceae</taxon>
        <taxon>Streptococcus</taxon>
    </lineage>
</organism>
<dbReference type="EMBL" id="LR822030">
    <property type="protein sequence ID" value="CAD0156503.1"/>
    <property type="molecule type" value="Genomic_DNA"/>
</dbReference>
<dbReference type="Proteomes" id="UP000509791">
    <property type="component" value="Chromosome"/>
</dbReference>
<keyword evidence="2" id="KW-0378">Hydrolase</keyword>
<name>A0A7U7C8V4_STRTR</name>
<evidence type="ECO:0000313" key="4">
    <source>
        <dbReference type="Proteomes" id="UP000509120"/>
    </source>
</evidence>
<evidence type="ECO:0000313" key="1">
    <source>
        <dbReference type="EMBL" id="CAD0138457.1"/>
    </source>
</evidence>
<evidence type="ECO:0000313" key="2">
    <source>
        <dbReference type="EMBL" id="CAD0152771.1"/>
    </source>
</evidence>
<evidence type="ECO:0000313" key="5">
    <source>
        <dbReference type="Proteomes" id="UP000509791"/>
    </source>
</evidence>
<dbReference type="Proteomes" id="UP000509833">
    <property type="component" value="Chromosome"/>
</dbReference>
<reference evidence="4 5" key="1">
    <citation type="submission" date="2020-06" db="EMBL/GenBank/DDBJ databases">
        <authorList>
            <person name="Chuat V."/>
        </authorList>
    </citation>
    <scope>NUCLEOTIDE SEQUENCE [LARGE SCALE GENOMIC DNA]</scope>
    <source>
        <strain evidence="3">STH_CIRM_1046</strain>
        <strain evidence="1">STH_CIRM_336</strain>
        <strain evidence="2">STH_CIRM_998</strain>
    </source>
</reference>
<accession>A0A7U7C8V4</accession>